<evidence type="ECO:0000313" key="3">
    <source>
        <dbReference type="Proteomes" id="UP001302274"/>
    </source>
</evidence>
<comment type="caution">
    <text evidence="2">The sequence shown here is derived from an EMBL/GenBank/DDBJ whole genome shotgun (WGS) entry which is preliminary data.</text>
</comment>
<keyword evidence="1" id="KW-0732">Signal</keyword>
<name>A0ABU5VVV8_9BACT</name>
<proteinExistence type="predicted"/>
<accession>A0ABU5VVV8</accession>
<sequence length="120" mass="13581">MKGILVFLFCLNAYAATQPSDCGSYDIYGRMEKSKTPGEFQYVVNGGTVSQYKFKLPPVQEMKLAPYLEQSSRIRATISKIITDFNGEFSKIEKVEDVVPDPAKLTKQHGFFLVKKEKCK</sequence>
<organism evidence="2 3">
    <name type="scientific">Bacteriovorax antarcticus</name>
    <dbReference type="NCBI Taxonomy" id="3088717"/>
    <lineage>
        <taxon>Bacteria</taxon>
        <taxon>Pseudomonadati</taxon>
        <taxon>Bdellovibrionota</taxon>
        <taxon>Bacteriovoracia</taxon>
        <taxon>Bacteriovoracales</taxon>
        <taxon>Bacteriovoracaceae</taxon>
        <taxon>Bacteriovorax</taxon>
    </lineage>
</organism>
<evidence type="ECO:0000256" key="1">
    <source>
        <dbReference type="SAM" id="SignalP"/>
    </source>
</evidence>
<feature type="chain" id="PRO_5045332923" evidence="1">
    <location>
        <begin position="16"/>
        <end position="120"/>
    </location>
</feature>
<dbReference type="RefSeq" id="WP_323575844.1">
    <property type="nucleotide sequence ID" value="NZ_JAYGJQ010000001.1"/>
</dbReference>
<dbReference type="Proteomes" id="UP001302274">
    <property type="component" value="Unassembled WGS sequence"/>
</dbReference>
<keyword evidence="3" id="KW-1185">Reference proteome</keyword>
<gene>
    <name evidence="2" type="ORF">SHI21_08130</name>
</gene>
<reference evidence="2 3" key="1">
    <citation type="submission" date="2023-11" db="EMBL/GenBank/DDBJ databases">
        <title>A Novel Polar Bacteriovorax (B. antarcticus) Isolated from the Biocrust in Antarctica.</title>
        <authorList>
            <person name="Mun W."/>
            <person name="Choi S.Y."/>
            <person name="Mitchell R.J."/>
        </authorList>
    </citation>
    <scope>NUCLEOTIDE SEQUENCE [LARGE SCALE GENOMIC DNA]</scope>
    <source>
        <strain evidence="2 3">PP10</strain>
    </source>
</reference>
<dbReference type="EMBL" id="JAYGJQ010000001">
    <property type="protein sequence ID" value="MEA9356165.1"/>
    <property type="molecule type" value="Genomic_DNA"/>
</dbReference>
<feature type="signal peptide" evidence="1">
    <location>
        <begin position="1"/>
        <end position="15"/>
    </location>
</feature>
<evidence type="ECO:0000313" key="2">
    <source>
        <dbReference type="EMBL" id="MEA9356165.1"/>
    </source>
</evidence>
<protein>
    <submittedName>
        <fullName evidence="2">Uncharacterized protein</fullName>
    </submittedName>
</protein>